<dbReference type="EMBL" id="QXFI01000018">
    <property type="protein sequence ID" value="RIV45327.1"/>
    <property type="molecule type" value="Genomic_DNA"/>
</dbReference>
<dbReference type="AlphaFoldDB" id="A0A3A1NI97"/>
<feature type="transmembrane region" description="Helical" evidence="1">
    <location>
        <begin position="21"/>
        <end position="41"/>
    </location>
</feature>
<evidence type="ECO:0000313" key="2">
    <source>
        <dbReference type="EMBL" id="RIV45327.1"/>
    </source>
</evidence>
<keyword evidence="1" id="KW-0472">Membrane</keyword>
<evidence type="ECO:0000313" key="3">
    <source>
        <dbReference type="Proteomes" id="UP000266691"/>
    </source>
</evidence>
<dbReference type="Proteomes" id="UP000266691">
    <property type="component" value="Unassembled WGS sequence"/>
</dbReference>
<gene>
    <name evidence="2" type="ORF">D2V05_07100</name>
</gene>
<comment type="caution">
    <text evidence="2">The sequence shown here is derived from an EMBL/GenBank/DDBJ whole genome shotgun (WGS) entry which is preliminary data.</text>
</comment>
<accession>A0A3A1NI97</accession>
<sequence>MYWCSVLVFYKSITKKRVKNCLLLYFSYNNQIFIIPTAFLLKSKFIVDILLIETKKEIGLLLFLEKNNPILKNMN</sequence>
<organism evidence="2 3">
    <name type="scientific">Flagellimonas pelagia</name>
    <dbReference type="NCBI Taxonomy" id="2306998"/>
    <lineage>
        <taxon>Bacteria</taxon>
        <taxon>Pseudomonadati</taxon>
        <taxon>Bacteroidota</taxon>
        <taxon>Flavobacteriia</taxon>
        <taxon>Flavobacteriales</taxon>
        <taxon>Flavobacteriaceae</taxon>
        <taxon>Flagellimonas</taxon>
    </lineage>
</organism>
<keyword evidence="1" id="KW-1133">Transmembrane helix</keyword>
<name>A0A3A1NI97_9FLAO</name>
<keyword evidence="1" id="KW-0812">Transmembrane</keyword>
<evidence type="ECO:0000256" key="1">
    <source>
        <dbReference type="SAM" id="Phobius"/>
    </source>
</evidence>
<reference evidence="2 3" key="1">
    <citation type="submission" date="2018-08" db="EMBL/GenBank/DDBJ databases">
        <title>Proposal of Muricauda 72 sp.nov. and Muricauda NH166 sp.nov., isolated from seawater.</title>
        <authorList>
            <person name="Cheng H."/>
            <person name="Wu Y.-H."/>
            <person name="Guo L.-L."/>
            <person name="Xu X.-W."/>
        </authorList>
    </citation>
    <scope>NUCLEOTIDE SEQUENCE [LARGE SCALE GENOMIC DNA]</scope>
    <source>
        <strain evidence="2 3">72</strain>
    </source>
</reference>
<protein>
    <submittedName>
        <fullName evidence="2">Uncharacterized protein</fullName>
    </submittedName>
</protein>
<proteinExistence type="predicted"/>